<dbReference type="CDD" id="cd00146">
    <property type="entry name" value="PKD"/>
    <property type="match status" value="2"/>
</dbReference>
<evidence type="ECO:0000259" key="2">
    <source>
        <dbReference type="PROSITE" id="PS50093"/>
    </source>
</evidence>
<dbReference type="InterPro" id="IPR000601">
    <property type="entry name" value="PKD_dom"/>
</dbReference>
<evidence type="ECO:0000313" key="4">
    <source>
        <dbReference type="Proteomes" id="UP000582231"/>
    </source>
</evidence>
<dbReference type="InterPro" id="IPR022409">
    <property type="entry name" value="PKD/Chitinase_dom"/>
</dbReference>
<dbReference type="RefSeq" id="WP_179725877.1">
    <property type="nucleotide sequence ID" value="NZ_BAABEF010000001.1"/>
</dbReference>
<dbReference type="SMART" id="SM00089">
    <property type="entry name" value="PKD"/>
    <property type="match status" value="2"/>
</dbReference>
<dbReference type="SUPFAM" id="SSF49299">
    <property type="entry name" value="PKD domain"/>
    <property type="match status" value="2"/>
</dbReference>
<dbReference type="InterPro" id="IPR011044">
    <property type="entry name" value="Quino_amine_DH_bsu"/>
</dbReference>
<evidence type="ECO:0000256" key="1">
    <source>
        <dbReference type="SAM" id="SignalP"/>
    </source>
</evidence>
<dbReference type="InterPro" id="IPR035986">
    <property type="entry name" value="PKD_dom_sf"/>
</dbReference>
<dbReference type="EMBL" id="JACCBF010000001">
    <property type="protein sequence ID" value="NYD29510.1"/>
    <property type="molecule type" value="Genomic_DNA"/>
</dbReference>
<dbReference type="SUPFAM" id="SSF50969">
    <property type="entry name" value="YVTN repeat-like/Quinoprotein amine dehydrogenase"/>
    <property type="match status" value="1"/>
</dbReference>
<protein>
    <recommendedName>
        <fullName evidence="2">PKD domain-containing protein</fullName>
    </recommendedName>
</protein>
<proteinExistence type="predicted"/>
<dbReference type="Gene3D" id="2.60.40.10">
    <property type="entry name" value="Immunoglobulins"/>
    <property type="match status" value="2"/>
</dbReference>
<dbReference type="InterPro" id="IPR013783">
    <property type="entry name" value="Ig-like_fold"/>
</dbReference>
<accession>A0A852RKW6</accession>
<feature type="chain" id="PRO_5032835858" description="PKD domain-containing protein" evidence="1">
    <location>
        <begin position="28"/>
        <end position="872"/>
    </location>
</feature>
<dbReference type="PROSITE" id="PS50093">
    <property type="entry name" value="PKD"/>
    <property type="match status" value="1"/>
</dbReference>
<keyword evidence="1" id="KW-0732">Signal</keyword>
<dbReference type="Pfam" id="PF22352">
    <property type="entry name" value="K319L-like_PKD"/>
    <property type="match status" value="1"/>
</dbReference>
<keyword evidence="4" id="KW-1185">Reference proteome</keyword>
<comment type="caution">
    <text evidence="3">The sequence shown here is derived from an EMBL/GenBank/DDBJ whole genome shotgun (WGS) entry which is preliminary data.</text>
</comment>
<dbReference type="AlphaFoldDB" id="A0A852RKW6"/>
<sequence>MKLPAAAAVVLGATSLALVPTPPSATAAVPTVVASLVQNISTAGWSTPLPDPAGITYLPGRDHLLLSDSEVDETPVFQNANIVEITRTGTIVDRGVTTAYSKEAAGIGHNPSNGHVFVSDDDQFRVHEITVGADGRYGTADDGHTFINTAAFGSTDPEDVTYFPPTGELFVLDGADNDVHRVSPGPNGVFDGVAPTGDDTATEFDIQRYGAEDPEGIGYHPGRGTLVVVDSTSDRIYELNRDLVLVSQIDIGASNQVFAAGVAVAPASNDPSRYDYYVVDRGIDNDVAPNENDGRLYELRADLPPIGNLAPVVDASPDAPVEVGTPIDLSATVRDDGVPAAATLQWSTVSGPGAVGFSAPTQPQTSATFTTPGSYVLRATATDGQLTGSDDVTITVVARGAPRPLDTPVAKAFDDVEQRPTGFADWLGATLNIPNAGTTSQTIGLRFADLAVPVGATITEAWIQFAASGSTSTATSVQVRGIAADDTPTFTTSSTTVSSKPKTTAQVAWSPAAWTSGQRGAAQRTTDLKSIVQEVVSRPGWRQGNALAFAMTGSGERRASSHDGPTPPVLHLAYTVPQQQDTPPTAAFTSSCSALSCSFDGSGSFDAQGPLASLQWSFGDGGTATGALTNRTYAAPGTYDVSLVVTDSAGQTGTVTHQVSVGDSTPIGFRAVTRTNVNSTAPSVTVPAAVRDGDAMLLFATINVTTLTVTPPAGWTQLADFVTGSQRTLLWRRVATAGDAGTPVGVQLSGYAKVALQLAAYAGASRTTPVALVATRGDPANTLDHPTPAVAVNGAGRWVVSYWADKSSATTDWRPPAGVAVRDETIGTSGGHVDALLADGGGAAPEGTSPALTASTDASSRAAMITVVLQPG</sequence>
<feature type="signal peptide" evidence="1">
    <location>
        <begin position="1"/>
        <end position="27"/>
    </location>
</feature>
<dbReference type="Pfam" id="PF18911">
    <property type="entry name" value="PKD_4"/>
    <property type="match status" value="1"/>
</dbReference>
<gene>
    <name evidence="3" type="ORF">BJ958_001056</name>
</gene>
<organism evidence="3 4">
    <name type="scientific">Nocardioides kongjuensis</name>
    <dbReference type="NCBI Taxonomy" id="349522"/>
    <lineage>
        <taxon>Bacteria</taxon>
        <taxon>Bacillati</taxon>
        <taxon>Actinomycetota</taxon>
        <taxon>Actinomycetes</taxon>
        <taxon>Propionibacteriales</taxon>
        <taxon>Nocardioidaceae</taxon>
        <taxon>Nocardioides</taxon>
    </lineage>
</organism>
<feature type="domain" description="PKD" evidence="2">
    <location>
        <begin position="580"/>
        <end position="661"/>
    </location>
</feature>
<reference evidence="3 4" key="1">
    <citation type="submission" date="2020-07" db="EMBL/GenBank/DDBJ databases">
        <title>Sequencing the genomes of 1000 actinobacteria strains.</title>
        <authorList>
            <person name="Klenk H.-P."/>
        </authorList>
    </citation>
    <scope>NUCLEOTIDE SEQUENCE [LARGE SCALE GENOMIC DNA]</scope>
    <source>
        <strain evidence="3 4">DSM 19082</strain>
    </source>
</reference>
<name>A0A852RKW6_9ACTN</name>
<dbReference type="GO" id="GO:0005975">
    <property type="term" value="P:carbohydrate metabolic process"/>
    <property type="evidence" value="ECO:0007669"/>
    <property type="project" value="UniProtKB-ARBA"/>
</dbReference>
<evidence type="ECO:0000313" key="3">
    <source>
        <dbReference type="EMBL" id="NYD29510.1"/>
    </source>
</evidence>
<dbReference type="Proteomes" id="UP000582231">
    <property type="component" value="Unassembled WGS sequence"/>
</dbReference>